<keyword evidence="2" id="KW-0285">Flavoprotein</keyword>
<dbReference type="PANTHER" id="PTHR45968">
    <property type="entry name" value="OSJNBA0019K04.7 PROTEIN"/>
    <property type="match status" value="1"/>
</dbReference>
<feature type="domain" description="Glucose-methanol-choline oxidoreductase N-terminal" evidence="5">
    <location>
        <begin position="504"/>
        <end position="518"/>
    </location>
</feature>
<dbReference type="GO" id="GO:0050660">
    <property type="term" value="F:flavin adenine dinucleotide binding"/>
    <property type="evidence" value="ECO:0007669"/>
    <property type="project" value="InterPro"/>
</dbReference>
<gene>
    <name evidence="6" type="ORF">FSB_LOCUS18840</name>
</gene>
<protein>
    <recommendedName>
        <fullName evidence="5">Glucose-methanol-choline oxidoreductase N-terminal domain-containing protein</fullName>
    </recommendedName>
</protein>
<dbReference type="GO" id="GO:0016614">
    <property type="term" value="F:oxidoreductase activity, acting on CH-OH group of donors"/>
    <property type="evidence" value="ECO:0007669"/>
    <property type="project" value="InterPro"/>
</dbReference>
<evidence type="ECO:0000313" key="6">
    <source>
        <dbReference type="EMBL" id="SPC90958.1"/>
    </source>
</evidence>
<sequence>MKEATSALAIGYYDYIIIGGGTSGCPLAATLSQGARVLVLKRRGSPYDNKNITNMENFPKTLSDTSSTSLAQQFVSQEGVFNVRARVLGGGSALNAGFYMHASTHYVKETGWDETLVNQSYEWVEKLVAFRPPTLEWQSTVRDGLLEVGVLPYNGFTYDHLYETKVGGTIFDREGHRHTATDLLEYADPTRITVYLHATVYNILFRHNIGKARARAHGVVFKDAFGVMHKAYLIKNSMSEIILSAGAIGSPQLLMLSGIGPRDQLQAHGIEVVLDQPLVGQGMADNPMNMLFVPSPQPVEVSLIQAVGITRLTSPSQCPSEAMAEAVEIINAIANGTIKGGVILEKVIAPNYSFLLKATSALANANYDYIIIGGGTASCALATTLSQGANVLVLERGGSPYDNPKVTDVVNESYQWVEKLVAFKPPMLQWKSAVRDGLLEAGVSPNNGFTYDHLYGTKAGGIIFDKDGHRHGAADLLEYVDPTKIKVYLHATVYNILFRNNNAGAIGSPQLLMLSGIGPADELARRRASSPGCHNVEVFLSPGQFRFMIFCDIFLRTMRDNRCLPMVGQDMADNPMNFVFVPSPNPVEVSLIQVVGITKSDSYIEAASGLSICSSWAQKISGSILKFLLKLKLKFIRLGHFTLNLKTGLASEVLLEMALAAGNVNETIRGGVILQKTNGPISKGNLKLLSTNPLNPSVTFNYYKEPEDLKKCVDGMKNIMSVIDSKAFSKFRYGQIPVQALMEMMLYLPVNTRKKHLSASISFEKFCIDTVTTIWHYHGGCQVGKVVDTNYRVLGVDALRVIDGSTFNSSPWDESSSYCNDAWKVHGTKDSARKIIH</sequence>
<dbReference type="InterPro" id="IPR036188">
    <property type="entry name" value="FAD/NAD-bd_sf"/>
</dbReference>
<keyword evidence="3" id="KW-0732">Signal</keyword>
<comment type="cofactor">
    <cofactor evidence="1">
        <name>FAD</name>
        <dbReference type="ChEBI" id="CHEBI:57692"/>
    </cofactor>
</comment>
<keyword evidence="4" id="KW-0274">FAD</keyword>
<dbReference type="PROSITE" id="PS00624">
    <property type="entry name" value="GMC_OXRED_2"/>
    <property type="match status" value="2"/>
</dbReference>
<dbReference type="SUPFAM" id="SSF54373">
    <property type="entry name" value="FAD-linked reductases, C-terminal domain"/>
    <property type="match status" value="1"/>
</dbReference>
<reference evidence="6" key="1">
    <citation type="submission" date="2018-02" db="EMBL/GenBank/DDBJ databases">
        <authorList>
            <person name="Cohen D.B."/>
            <person name="Kent A.D."/>
        </authorList>
    </citation>
    <scope>NUCLEOTIDE SEQUENCE</scope>
</reference>
<evidence type="ECO:0000256" key="1">
    <source>
        <dbReference type="ARBA" id="ARBA00001974"/>
    </source>
</evidence>
<proteinExistence type="predicted"/>
<dbReference type="SUPFAM" id="SSF51905">
    <property type="entry name" value="FAD/NAD(P)-binding domain"/>
    <property type="match status" value="2"/>
</dbReference>
<feature type="domain" description="Glucose-methanol-choline oxidoreductase N-terminal" evidence="5">
    <location>
        <begin position="246"/>
        <end position="260"/>
    </location>
</feature>
<dbReference type="EMBL" id="OIVN01001191">
    <property type="protein sequence ID" value="SPC90958.1"/>
    <property type="molecule type" value="Genomic_DNA"/>
</dbReference>
<dbReference type="InterPro" id="IPR051871">
    <property type="entry name" value="GMC_Oxidoreductase-Related"/>
</dbReference>
<dbReference type="PROSITE" id="PS51257">
    <property type="entry name" value="PROKAR_LIPOPROTEIN"/>
    <property type="match status" value="1"/>
</dbReference>
<evidence type="ECO:0000256" key="2">
    <source>
        <dbReference type="ARBA" id="ARBA00022630"/>
    </source>
</evidence>
<evidence type="ECO:0000259" key="5">
    <source>
        <dbReference type="PROSITE" id="PS00624"/>
    </source>
</evidence>
<evidence type="ECO:0000256" key="4">
    <source>
        <dbReference type="ARBA" id="ARBA00022827"/>
    </source>
</evidence>
<dbReference type="Gene3D" id="3.30.410.40">
    <property type="match status" value="2"/>
</dbReference>
<name>A0A2N9FUN6_FAGSY</name>
<dbReference type="PANTHER" id="PTHR45968:SF31">
    <property type="entry name" value="GLUCOSE-METHANOL-CHOLINE (GMC) OXIDOREDUCTASE FAMILY PROTEIN"/>
    <property type="match status" value="1"/>
</dbReference>
<dbReference type="Gene3D" id="3.50.50.60">
    <property type="entry name" value="FAD/NAD(P)-binding domain"/>
    <property type="match status" value="2"/>
</dbReference>
<evidence type="ECO:0000256" key="3">
    <source>
        <dbReference type="ARBA" id="ARBA00022729"/>
    </source>
</evidence>
<dbReference type="Pfam" id="PF00732">
    <property type="entry name" value="GMC_oxred_N"/>
    <property type="match status" value="1"/>
</dbReference>
<organism evidence="6">
    <name type="scientific">Fagus sylvatica</name>
    <name type="common">Beechnut</name>
    <dbReference type="NCBI Taxonomy" id="28930"/>
    <lineage>
        <taxon>Eukaryota</taxon>
        <taxon>Viridiplantae</taxon>
        <taxon>Streptophyta</taxon>
        <taxon>Embryophyta</taxon>
        <taxon>Tracheophyta</taxon>
        <taxon>Spermatophyta</taxon>
        <taxon>Magnoliopsida</taxon>
        <taxon>eudicotyledons</taxon>
        <taxon>Gunneridae</taxon>
        <taxon>Pentapetalae</taxon>
        <taxon>rosids</taxon>
        <taxon>fabids</taxon>
        <taxon>Fagales</taxon>
        <taxon>Fagaceae</taxon>
        <taxon>Fagus</taxon>
    </lineage>
</organism>
<dbReference type="InterPro" id="IPR000172">
    <property type="entry name" value="GMC_OxRdtase_N"/>
</dbReference>
<accession>A0A2N9FUN6</accession>
<dbReference type="AlphaFoldDB" id="A0A2N9FUN6"/>
<dbReference type="InterPro" id="IPR007867">
    <property type="entry name" value="GMC_OxRtase_C"/>
</dbReference>
<dbReference type="Pfam" id="PF05199">
    <property type="entry name" value="GMC_oxred_C"/>
    <property type="match status" value="1"/>
</dbReference>